<evidence type="ECO:0000313" key="5">
    <source>
        <dbReference type="EMBL" id="SKA82958.1"/>
    </source>
</evidence>
<dbReference type="Proteomes" id="UP000190105">
    <property type="component" value="Unassembled WGS sequence"/>
</dbReference>
<dbReference type="EMBL" id="FUYH01000005">
    <property type="protein sequence ID" value="SKA82958.1"/>
    <property type="molecule type" value="Genomic_DNA"/>
</dbReference>
<dbReference type="CDD" id="cd01544">
    <property type="entry name" value="PBP1_GalR"/>
    <property type="match status" value="1"/>
</dbReference>
<evidence type="ECO:0000313" key="6">
    <source>
        <dbReference type="Proteomes" id="UP000190105"/>
    </source>
</evidence>
<evidence type="ECO:0000256" key="3">
    <source>
        <dbReference type="ARBA" id="ARBA00023163"/>
    </source>
</evidence>
<name>A0A1T4X1F4_9CLOT</name>
<dbReference type="RefSeq" id="WP_078695838.1">
    <property type="nucleotide sequence ID" value="NZ_FUYH01000005.1"/>
</dbReference>
<dbReference type="InterPro" id="IPR028082">
    <property type="entry name" value="Peripla_BP_I"/>
</dbReference>
<dbReference type="GO" id="GO:0003700">
    <property type="term" value="F:DNA-binding transcription factor activity"/>
    <property type="evidence" value="ECO:0007669"/>
    <property type="project" value="TreeGrafter"/>
</dbReference>
<dbReference type="PANTHER" id="PTHR30146">
    <property type="entry name" value="LACI-RELATED TRANSCRIPTIONAL REPRESSOR"/>
    <property type="match status" value="1"/>
</dbReference>
<evidence type="ECO:0000259" key="4">
    <source>
        <dbReference type="PROSITE" id="PS50932"/>
    </source>
</evidence>
<accession>A0A1T4X1F4</accession>
<keyword evidence="2" id="KW-0238">DNA-binding</keyword>
<dbReference type="PROSITE" id="PS00356">
    <property type="entry name" value="HTH_LACI_1"/>
    <property type="match status" value="1"/>
</dbReference>
<dbReference type="InterPro" id="IPR000843">
    <property type="entry name" value="HTH_LacI"/>
</dbReference>
<feature type="domain" description="HTH lacI-type" evidence="4">
    <location>
        <begin position="2"/>
        <end position="58"/>
    </location>
</feature>
<dbReference type="Pfam" id="PF13377">
    <property type="entry name" value="Peripla_BP_3"/>
    <property type="match status" value="1"/>
</dbReference>
<evidence type="ECO:0000256" key="2">
    <source>
        <dbReference type="ARBA" id="ARBA00023125"/>
    </source>
</evidence>
<reference evidence="6" key="1">
    <citation type="submission" date="2017-02" db="EMBL/GenBank/DDBJ databases">
        <authorList>
            <person name="Varghese N."/>
            <person name="Submissions S."/>
        </authorList>
    </citation>
    <scope>NUCLEOTIDE SEQUENCE [LARGE SCALE GENOMIC DNA]</scope>
    <source>
        <strain evidence="6">USBA 833</strain>
    </source>
</reference>
<dbReference type="Gene3D" id="1.10.260.40">
    <property type="entry name" value="lambda repressor-like DNA-binding domains"/>
    <property type="match status" value="1"/>
</dbReference>
<dbReference type="Gene3D" id="3.40.50.2300">
    <property type="match status" value="2"/>
</dbReference>
<keyword evidence="6" id="KW-1185">Reference proteome</keyword>
<dbReference type="STRING" id="1147123.SAMN05443428_10513"/>
<dbReference type="AlphaFoldDB" id="A0A1T4X1F4"/>
<keyword evidence="3" id="KW-0804">Transcription</keyword>
<dbReference type="InterPro" id="IPR010982">
    <property type="entry name" value="Lambda_DNA-bd_dom_sf"/>
</dbReference>
<dbReference type="SMART" id="SM00354">
    <property type="entry name" value="HTH_LACI"/>
    <property type="match status" value="1"/>
</dbReference>
<dbReference type="Pfam" id="PF00356">
    <property type="entry name" value="LacI"/>
    <property type="match status" value="1"/>
</dbReference>
<dbReference type="PRINTS" id="PR00036">
    <property type="entry name" value="HTHLACI"/>
</dbReference>
<protein>
    <submittedName>
        <fullName evidence="5">Transcriptional regulator, LacI family</fullName>
    </submittedName>
</protein>
<dbReference type="PANTHER" id="PTHR30146:SF149">
    <property type="entry name" value="HTH-TYPE TRANSCRIPTIONAL REGULATOR EBGR"/>
    <property type="match status" value="1"/>
</dbReference>
<dbReference type="SUPFAM" id="SSF53822">
    <property type="entry name" value="Periplasmic binding protein-like I"/>
    <property type="match status" value="1"/>
</dbReference>
<dbReference type="CDD" id="cd01392">
    <property type="entry name" value="HTH_LacI"/>
    <property type="match status" value="1"/>
</dbReference>
<dbReference type="OrthoDB" id="43195at2"/>
<proteinExistence type="predicted"/>
<dbReference type="GO" id="GO:0000976">
    <property type="term" value="F:transcription cis-regulatory region binding"/>
    <property type="evidence" value="ECO:0007669"/>
    <property type="project" value="TreeGrafter"/>
</dbReference>
<dbReference type="InterPro" id="IPR046335">
    <property type="entry name" value="LacI/GalR-like_sensor"/>
</dbReference>
<gene>
    <name evidence="5" type="ORF">SAMN05443428_10513</name>
</gene>
<organism evidence="5 6">
    <name type="scientific">Caloramator quimbayensis</name>
    <dbReference type="NCBI Taxonomy" id="1147123"/>
    <lineage>
        <taxon>Bacteria</taxon>
        <taxon>Bacillati</taxon>
        <taxon>Bacillota</taxon>
        <taxon>Clostridia</taxon>
        <taxon>Eubacteriales</taxon>
        <taxon>Clostridiaceae</taxon>
        <taxon>Caloramator</taxon>
    </lineage>
</organism>
<keyword evidence="1" id="KW-0805">Transcription regulation</keyword>
<dbReference type="SUPFAM" id="SSF47413">
    <property type="entry name" value="lambda repressor-like DNA-binding domains"/>
    <property type="match status" value="1"/>
</dbReference>
<dbReference type="PROSITE" id="PS50932">
    <property type="entry name" value="HTH_LACI_2"/>
    <property type="match status" value="1"/>
</dbReference>
<sequence length="329" mass="37717">MATIKDIAEKAGVSLSTVSRVLNYDETLSVPDSLRKKIFEIAEELNYKKEKIKRTKSSMLKVCILRGYSDIIELEDTYYLSLRVLIEKKLREKNIEYIIQDKKNIDFSLKSFDGIFALGIFSDKEVNLLKSIHSNIVFIDMSLDDYDFDSVVVDMKKSVKDVFNYFLSLNHSKIGFIGGKDILDDEECIDWREKFFIDFSKKYGIYNENFIRIGNFTPSSGYTLTKEILSKNIHPTALFIANDSMAIGAYRAISESGLSIPNDISIVGFNDIPTSQYLFPPLTTVRIFTNLLVDTAIELLIERIKNNRKISKKIIIPTELIIRDSCKKI</sequence>
<evidence type="ECO:0000256" key="1">
    <source>
        <dbReference type="ARBA" id="ARBA00023015"/>
    </source>
</evidence>